<evidence type="ECO:0000313" key="2">
    <source>
        <dbReference type="Proteomes" id="UP000225706"/>
    </source>
</evidence>
<keyword evidence="2" id="KW-1185">Reference proteome</keyword>
<evidence type="ECO:0000313" key="1">
    <source>
        <dbReference type="EMBL" id="PFX22320.1"/>
    </source>
</evidence>
<protein>
    <submittedName>
        <fullName evidence="1">Uncharacterized protein</fullName>
    </submittedName>
</protein>
<comment type="caution">
    <text evidence="1">The sequence shown here is derived from an EMBL/GenBank/DDBJ whole genome shotgun (WGS) entry which is preliminary data.</text>
</comment>
<organism evidence="1 2">
    <name type="scientific">Stylophora pistillata</name>
    <name type="common">Smooth cauliflower coral</name>
    <dbReference type="NCBI Taxonomy" id="50429"/>
    <lineage>
        <taxon>Eukaryota</taxon>
        <taxon>Metazoa</taxon>
        <taxon>Cnidaria</taxon>
        <taxon>Anthozoa</taxon>
        <taxon>Hexacorallia</taxon>
        <taxon>Scleractinia</taxon>
        <taxon>Astrocoeniina</taxon>
        <taxon>Pocilloporidae</taxon>
        <taxon>Stylophora</taxon>
    </lineage>
</organism>
<proteinExistence type="predicted"/>
<reference evidence="2" key="1">
    <citation type="journal article" date="2017" name="bioRxiv">
        <title>Comparative analysis of the genomes of Stylophora pistillata and Acropora digitifera provides evidence for extensive differences between species of corals.</title>
        <authorList>
            <person name="Voolstra C.R."/>
            <person name="Li Y."/>
            <person name="Liew Y.J."/>
            <person name="Baumgarten S."/>
            <person name="Zoccola D."/>
            <person name="Flot J.-F."/>
            <person name="Tambutte S."/>
            <person name="Allemand D."/>
            <person name="Aranda M."/>
        </authorList>
    </citation>
    <scope>NUCLEOTIDE SEQUENCE [LARGE SCALE GENOMIC DNA]</scope>
</reference>
<name>A0A2B4S0J3_STYPI</name>
<dbReference type="EMBL" id="LSMT01000243">
    <property type="protein sequence ID" value="PFX22320.1"/>
    <property type="molecule type" value="Genomic_DNA"/>
</dbReference>
<accession>A0A2B4S0J3</accession>
<sequence>MLSTFPAQITAPSWILKQMNEMTGINKSSIKHNLKFNSCFELNINEERLLWVKKFLYLTENENWYYDDFSSDSTTVSRTCTCFQCTHGPMSSGLSRKSIDSLPQWV</sequence>
<dbReference type="Proteomes" id="UP000225706">
    <property type="component" value="Unassembled WGS sequence"/>
</dbReference>
<gene>
    <name evidence="1" type="ORF">AWC38_SpisGene13165</name>
</gene>
<dbReference type="AlphaFoldDB" id="A0A2B4S0J3"/>